<comment type="caution">
    <text evidence="6">The sequence shown here is derived from an EMBL/GenBank/DDBJ whole genome shotgun (WGS) entry which is preliminary data.</text>
</comment>
<dbReference type="GO" id="GO:0016491">
    <property type="term" value="F:oxidoreductase activity"/>
    <property type="evidence" value="ECO:0007669"/>
    <property type="project" value="UniProtKB-KW"/>
</dbReference>
<evidence type="ECO:0000313" key="6">
    <source>
        <dbReference type="EMBL" id="TDQ11903.1"/>
    </source>
</evidence>
<dbReference type="GO" id="GO:0051287">
    <property type="term" value="F:NAD binding"/>
    <property type="evidence" value="ECO:0007669"/>
    <property type="project" value="InterPro"/>
</dbReference>
<dbReference type="Proteomes" id="UP000295620">
    <property type="component" value="Unassembled WGS sequence"/>
</dbReference>
<evidence type="ECO:0000256" key="3">
    <source>
        <dbReference type="PIRSR" id="PIRSR000103-1"/>
    </source>
</evidence>
<sequence length="283" mass="30632">MNTTKIGWIGLGNMGNPMSQQLIDAAYPVTVYNRSKEKAETLRSLGAAVASSPKELIELNEVVFMMVSDDQAIDDLFNGTDGLLAANVRGKVIVNMSTVSPGISKAFSQLCKEQGNYYLDAPVSGSVKQAETGQLVIMVGGDESAFQQVKPIFEKLGKLNKRIGDSGSGNTAKLAINTLLGFYAQGLSEALVFAQQHHIPNEAMMELINNSALSSVFIKIKGDAIINENYNAAFALKHIAKDLRLAKDEGLDSPLANVLFQTFQQAEPEYGNEDIIAIMKQIR</sequence>
<dbReference type="PIRSF" id="PIRSF000103">
    <property type="entry name" value="HIBADH"/>
    <property type="match status" value="1"/>
</dbReference>
<dbReference type="SUPFAM" id="SSF48179">
    <property type="entry name" value="6-phosphogluconate dehydrogenase C-terminal domain-like"/>
    <property type="match status" value="1"/>
</dbReference>
<evidence type="ECO:0000256" key="1">
    <source>
        <dbReference type="ARBA" id="ARBA00023002"/>
    </source>
</evidence>
<dbReference type="InterPro" id="IPR029154">
    <property type="entry name" value="HIBADH-like_NADP-bd"/>
</dbReference>
<dbReference type="Gene3D" id="1.10.1040.10">
    <property type="entry name" value="N-(1-d-carboxylethyl)-l-norvaline Dehydrogenase, domain 2"/>
    <property type="match status" value="1"/>
</dbReference>
<dbReference type="AlphaFoldDB" id="A0A4V6PW30"/>
<keyword evidence="2" id="KW-0520">NAD</keyword>
<evidence type="ECO:0000259" key="4">
    <source>
        <dbReference type="Pfam" id="PF03446"/>
    </source>
</evidence>
<dbReference type="InterPro" id="IPR006115">
    <property type="entry name" value="6PGDH_NADP-bd"/>
</dbReference>
<dbReference type="SUPFAM" id="SSF51735">
    <property type="entry name" value="NAD(P)-binding Rossmann-fold domains"/>
    <property type="match status" value="1"/>
</dbReference>
<dbReference type="RefSeq" id="WP_133574938.1">
    <property type="nucleotide sequence ID" value="NZ_SNYC01000003.1"/>
</dbReference>
<dbReference type="InterPro" id="IPR051265">
    <property type="entry name" value="HIBADH-related_NP60_sf"/>
</dbReference>
<dbReference type="Gene3D" id="3.40.50.720">
    <property type="entry name" value="NAD(P)-binding Rossmann-like Domain"/>
    <property type="match status" value="1"/>
</dbReference>
<reference evidence="6 7" key="1">
    <citation type="submission" date="2019-03" db="EMBL/GenBank/DDBJ databases">
        <title>Genomic Encyclopedia of Archaeal and Bacterial Type Strains, Phase II (KMG-II): from individual species to whole genera.</title>
        <authorList>
            <person name="Goeker M."/>
        </authorList>
    </citation>
    <scope>NUCLEOTIDE SEQUENCE [LARGE SCALE GENOMIC DNA]</scope>
    <source>
        <strain evidence="6 7">DSM 19035</strain>
    </source>
</reference>
<dbReference type="InterPro" id="IPR013328">
    <property type="entry name" value="6PGD_dom2"/>
</dbReference>
<dbReference type="EMBL" id="SNYC01000003">
    <property type="protein sequence ID" value="TDQ11903.1"/>
    <property type="molecule type" value="Genomic_DNA"/>
</dbReference>
<dbReference type="InterPro" id="IPR015815">
    <property type="entry name" value="HIBADH-related"/>
</dbReference>
<dbReference type="Pfam" id="PF03446">
    <property type="entry name" value="NAD_binding_2"/>
    <property type="match status" value="1"/>
</dbReference>
<protein>
    <submittedName>
        <fullName evidence="6">3-hydroxyisobutyrate dehydrogenase</fullName>
    </submittedName>
</protein>
<evidence type="ECO:0000256" key="2">
    <source>
        <dbReference type="ARBA" id="ARBA00023027"/>
    </source>
</evidence>
<keyword evidence="7" id="KW-1185">Reference proteome</keyword>
<accession>A0A4V6PW30</accession>
<feature type="domain" description="6-phosphogluconate dehydrogenase NADP-binding" evidence="4">
    <location>
        <begin position="5"/>
        <end position="158"/>
    </location>
</feature>
<dbReference type="OrthoDB" id="9786703at2"/>
<feature type="active site" evidence="3">
    <location>
        <position position="173"/>
    </location>
</feature>
<gene>
    <name evidence="6" type="ORF">ATK78_1033</name>
</gene>
<dbReference type="GO" id="GO:0050661">
    <property type="term" value="F:NADP binding"/>
    <property type="evidence" value="ECO:0007669"/>
    <property type="project" value="InterPro"/>
</dbReference>
<feature type="domain" description="3-hydroxyisobutyrate dehydrogenase-like NAD-binding" evidence="5">
    <location>
        <begin position="167"/>
        <end position="280"/>
    </location>
</feature>
<proteinExistence type="predicted"/>
<dbReference type="PANTHER" id="PTHR43580:SF2">
    <property type="entry name" value="CYTOKINE-LIKE NUCLEAR FACTOR N-PAC"/>
    <property type="match status" value="1"/>
</dbReference>
<dbReference type="InterPro" id="IPR036291">
    <property type="entry name" value="NAD(P)-bd_dom_sf"/>
</dbReference>
<name>A0A4V6PW30_9SPHI</name>
<evidence type="ECO:0000259" key="5">
    <source>
        <dbReference type="Pfam" id="PF14833"/>
    </source>
</evidence>
<dbReference type="InterPro" id="IPR008927">
    <property type="entry name" value="6-PGluconate_DH-like_C_sf"/>
</dbReference>
<dbReference type="Pfam" id="PF14833">
    <property type="entry name" value="NAD_binding_11"/>
    <property type="match status" value="1"/>
</dbReference>
<organism evidence="6 7">
    <name type="scientific">Pedobacter metabolipauper</name>
    <dbReference type="NCBI Taxonomy" id="425513"/>
    <lineage>
        <taxon>Bacteria</taxon>
        <taxon>Pseudomonadati</taxon>
        <taxon>Bacteroidota</taxon>
        <taxon>Sphingobacteriia</taxon>
        <taxon>Sphingobacteriales</taxon>
        <taxon>Sphingobacteriaceae</taxon>
        <taxon>Pedobacter</taxon>
    </lineage>
</organism>
<dbReference type="PANTHER" id="PTHR43580">
    <property type="entry name" value="OXIDOREDUCTASE GLYR1-RELATED"/>
    <property type="match status" value="1"/>
</dbReference>
<evidence type="ECO:0000313" key="7">
    <source>
        <dbReference type="Proteomes" id="UP000295620"/>
    </source>
</evidence>
<keyword evidence="1" id="KW-0560">Oxidoreductase</keyword>